<dbReference type="InterPro" id="IPR000409">
    <property type="entry name" value="BEACH_dom"/>
</dbReference>
<dbReference type="EMBL" id="VZUH01085661">
    <property type="protein sequence ID" value="NXU93999.1"/>
    <property type="molecule type" value="Genomic_DNA"/>
</dbReference>
<feature type="domain" description="BEACH" evidence="2">
    <location>
        <begin position="1"/>
        <end position="261"/>
    </location>
</feature>
<dbReference type="SUPFAM" id="SSF81837">
    <property type="entry name" value="BEACH domain"/>
    <property type="match status" value="2"/>
</dbReference>
<dbReference type="Pfam" id="PF02138">
    <property type="entry name" value="Beach"/>
    <property type="match status" value="2"/>
</dbReference>
<reference evidence="3 4" key="1">
    <citation type="submission" date="2019-09" db="EMBL/GenBank/DDBJ databases">
        <title>Bird 10,000 Genomes (B10K) Project - Family phase.</title>
        <authorList>
            <person name="Zhang G."/>
        </authorList>
    </citation>
    <scope>NUCLEOTIDE SEQUENCE [LARGE SCALE GENOMIC DNA]</scope>
    <source>
        <strain evidence="3">OUT-0059</strain>
        <tissue evidence="3">Muscle</tissue>
    </source>
</reference>
<dbReference type="SMART" id="SM01026">
    <property type="entry name" value="Beach"/>
    <property type="match status" value="1"/>
</dbReference>
<organism evidence="3 4">
    <name type="scientific">Xiphorhynchus elegans</name>
    <name type="common">elegant woodcreeper</name>
    <dbReference type="NCBI Taxonomy" id="269412"/>
    <lineage>
        <taxon>Eukaryota</taxon>
        <taxon>Metazoa</taxon>
        <taxon>Chordata</taxon>
        <taxon>Craniata</taxon>
        <taxon>Vertebrata</taxon>
        <taxon>Euteleostomi</taxon>
        <taxon>Archelosauria</taxon>
        <taxon>Archosauria</taxon>
        <taxon>Dinosauria</taxon>
        <taxon>Saurischia</taxon>
        <taxon>Theropoda</taxon>
        <taxon>Coelurosauria</taxon>
        <taxon>Aves</taxon>
        <taxon>Neognathae</taxon>
        <taxon>Neoaves</taxon>
        <taxon>Telluraves</taxon>
        <taxon>Australaves</taxon>
        <taxon>Passeriformes</taxon>
        <taxon>Dendrocolaptidae</taxon>
        <taxon>Xiphorhynchus</taxon>
    </lineage>
</organism>
<dbReference type="InterPro" id="IPR050865">
    <property type="entry name" value="BEACH_Domain"/>
</dbReference>
<dbReference type="PROSITE" id="PS50197">
    <property type="entry name" value="BEACH"/>
    <property type="match status" value="1"/>
</dbReference>
<evidence type="ECO:0000259" key="2">
    <source>
        <dbReference type="PROSITE" id="PS50197"/>
    </source>
</evidence>
<evidence type="ECO:0000256" key="1">
    <source>
        <dbReference type="ARBA" id="ARBA00022574"/>
    </source>
</evidence>
<evidence type="ECO:0000313" key="4">
    <source>
        <dbReference type="Proteomes" id="UP000551443"/>
    </source>
</evidence>
<keyword evidence="1" id="KW-0853">WD repeat</keyword>
<dbReference type="GO" id="GO:0019901">
    <property type="term" value="F:protein kinase binding"/>
    <property type="evidence" value="ECO:0007669"/>
    <property type="project" value="TreeGrafter"/>
</dbReference>
<gene>
    <name evidence="3" type="primary">Nbeal2_0</name>
    <name evidence="3" type="ORF">XIPELE_R05538</name>
</gene>
<dbReference type="InterPro" id="IPR036372">
    <property type="entry name" value="BEACH_dom_sf"/>
</dbReference>
<dbReference type="Proteomes" id="UP000551443">
    <property type="component" value="Unassembled WGS sequence"/>
</dbReference>
<dbReference type="Gene3D" id="1.10.1540.10">
    <property type="entry name" value="BEACH domain"/>
    <property type="match status" value="2"/>
</dbReference>
<feature type="non-terminal residue" evidence="3">
    <location>
        <position position="261"/>
    </location>
</feature>
<dbReference type="AlphaFoldDB" id="A0A7L3PRT0"/>
<proteinExistence type="predicted"/>
<evidence type="ECO:0000313" key="3">
    <source>
        <dbReference type="EMBL" id="NXU93999.1"/>
    </source>
</evidence>
<dbReference type="GO" id="GO:0005829">
    <property type="term" value="C:cytosol"/>
    <property type="evidence" value="ECO:0007669"/>
    <property type="project" value="TreeGrafter"/>
</dbReference>
<sequence>SLQKWVLREISNFEYLMQLNTIAGRTYNDLSQYPVVSPPCPPPSPGSPTCPPSLTHLPPTQFPWILRDYVSETLDLSNPAVFRDLSKPIGVANERHARDVKENFEDPTGTVDKFHYGTHYSNAAGVMHYLIRTEPFTTLHIQLQSGRFDCSDRQFHSVPAAWQARMENPVDVKELIPEFFYFPEFLENQNGFDLGCLQLSNEKVGDVVLPRWARSREDFIHQHRKALESEYVSAHLHEWIDLIFGYKQRGPAAVEALNVFY</sequence>
<dbReference type="PANTHER" id="PTHR13743:SF111">
    <property type="entry name" value="NEUROBEACHIN-LIKE PROTEIN 2"/>
    <property type="match status" value="1"/>
</dbReference>
<dbReference type="GO" id="GO:0016020">
    <property type="term" value="C:membrane"/>
    <property type="evidence" value="ECO:0007669"/>
    <property type="project" value="TreeGrafter"/>
</dbReference>
<keyword evidence="4" id="KW-1185">Reference proteome</keyword>
<feature type="non-terminal residue" evidence="3">
    <location>
        <position position="1"/>
    </location>
</feature>
<dbReference type="CDD" id="cd06071">
    <property type="entry name" value="Beach"/>
    <property type="match status" value="1"/>
</dbReference>
<accession>A0A7L3PRT0</accession>
<comment type="caution">
    <text evidence="3">The sequence shown here is derived from an EMBL/GenBank/DDBJ whole genome shotgun (WGS) entry which is preliminary data.</text>
</comment>
<dbReference type="GO" id="GO:0008104">
    <property type="term" value="P:intracellular protein localization"/>
    <property type="evidence" value="ECO:0007669"/>
    <property type="project" value="TreeGrafter"/>
</dbReference>
<dbReference type="PANTHER" id="PTHR13743">
    <property type="entry name" value="BEIGE/BEACH-RELATED"/>
    <property type="match status" value="1"/>
</dbReference>
<protein>
    <submittedName>
        <fullName evidence="3">NBEL2 protein</fullName>
    </submittedName>
</protein>
<name>A0A7L3PRT0_9DEND</name>